<feature type="domain" description="HTH lysR-type" evidence="5">
    <location>
        <begin position="1"/>
        <end position="59"/>
    </location>
</feature>
<evidence type="ECO:0000259" key="5">
    <source>
        <dbReference type="PROSITE" id="PS50931"/>
    </source>
</evidence>
<keyword evidence="7" id="KW-1185">Reference proteome</keyword>
<evidence type="ECO:0000256" key="1">
    <source>
        <dbReference type="ARBA" id="ARBA00009437"/>
    </source>
</evidence>
<keyword evidence="4" id="KW-0804">Transcription</keyword>
<keyword evidence="2" id="KW-0805">Transcription regulation</keyword>
<dbReference type="Gene3D" id="3.40.190.10">
    <property type="entry name" value="Periplasmic binding protein-like II"/>
    <property type="match status" value="1"/>
</dbReference>
<reference evidence="6 7" key="1">
    <citation type="submission" date="2023-11" db="EMBL/GenBank/DDBJ databases">
        <title>A Novel Polar Bacteriovorax (B. antarcticus) Isolated from the Biocrust in Antarctica.</title>
        <authorList>
            <person name="Mun W."/>
            <person name="Choi S.Y."/>
            <person name="Mitchell R.J."/>
        </authorList>
    </citation>
    <scope>NUCLEOTIDE SEQUENCE [LARGE SCALE GENOMIC DNA]</scope>
    <source>
        <strain evidence="6 7">PP10</strain>
    </source>
</reference>
<evidence type="ECO:0000313" key="6">
    <source>
        <dbReference type="EMBL" id="MEA9356285.1"/>
    </source>
</evidence>
<dbReference type="PANTHER" id="PTHR30126">
    <property type="entry name" value="HTH-TYPE TRANSCRIPTIONAL REGULATOR"/>
    <property type="match status" value="1"/>
</dbReference>
<sequence>MYNYNHLYYYYITAQFASITKASEYLKISQPSLSSQIKILEESMGVSLFIRNGRNIELTQKGKIIYSFCSKMFKETDGLSKFLNNIEGENNELLKIAVSDQIERPFIAEIIGKFMKKNKTDKVPKIILSTGTHESLVTDFNMGEYDLFISHSNKSFGKRRFDTVDLPVALIGLPKFLFKDGKNYKNISSFLKNNQSGFIMPDDSFKLRDEIDVFFTEEKFRPEINFESNILSANVRCLIEGAGVAFLPIAYVKKEIKKGILASYAPSLGFWNHQLYISTKVGDGAQKSSEEFKMLFLEEVNINSVS</sequence>
<dbReference type="Pfam" id="PF00126">
    <property type="entry name" value="HTH_1"/>
    <property type="match status" value="1"/>
</dbReference>
<evidence type="ECO:0000313" key="7">
    <source>
        <dbReference type="Proteomes" id="UP001302274"/>
    </source>
</evidence>
<gene>
    <name evidence="6" type="ORF">SHI21_08730</name>
</gene>
<dbReference type="CDD" id="cd05466">
    <property type="entry name" value="PBP2_LTTR_substrate"/>
    <property type="match status" value="1"/>
</dbReference>
<evidence type="ECO:0000256" key="4">
    <source>
        <dbReference type="ARBA" id="ARBA00023163"/>
    </source>
</evidence>
<keyword evidence="3" id="KW-0238">DNA-binding</keyword>
<dbReference type="Gene3D" id="1.10.10.10">
    <property type="entry name" value="Winged helix-like DNA-binding domain superfamily/Winged helix DNA-binding domain"/>
    <property type="match status" value="1"/>
</dbReference>
<comment type="similarity">
    <text evidence="1">Belongs to the LysR transcriptional regulatory family.</text>
</comment>
<dbReference type="Proteomes" id="UP001302274">
    <property type="component" value="Unassembled WGS sequence"/>
</dbReference>
<dbReference type="EMBL" id="JAYGJQ010000001">
    <property type="protein sequence ID" value="MEA9356285.1"/>
    <property type="molecule type" value="Genomic_DNA"/>
</dbReference>
<dbReference type="RefSeq" id="WP_323575974.1">
    <property type="nucleotide sequence ID" value="NZ_JAYGJQ010000001.1"/>
</dbReference>
<dbReference type="InterPro" id="IPR036388">
    <property type="entry name" value="WH-like_DNA-bd_sf"/>
</dbReference>
<dbReference type="Pfam" id="PF03466">
    <property type="entry name" value="LysR_substrate"/>
    <property type="match status" value="1"/>
</dbReference>
<comment type="caution">
    <text evidence="6">The sequence shown here is derived from an EMBL/GenBank/DDBJ whole genome shotgun (WGS) entry which is preliminary data.</text>
</comment>
<dbReference type="InterPro" id="IPR036390">
    <property type="entry name" value="WH_DNA-bd_sf"/>
</dbReference>
<dbReference type="PANTHER" id="PTHR30126:SF98">
    <property type="entry name" value="HTH-TYPE TRANSCRIPTIONAL ACTIVATOR BAUR"/>
    <property type="match status" value="1"/>
</dbReference>
<protein>
    <submittedName>
        <fullName evidence="6">LysR family transcriptional regulator</fullName>
    </submittedName>
</protein>
<proteinExistence type="inferred from homology"/>
<dbReference type="PRINTS" id="PR00039">
    <property type="entry name" value="HTHLYSR"/>
</dbReference>
<name>A0ABU5VW78_9BACT</name>
<evidence type="ECO:0000256" key="3">
    <source>
        <dbReference type="ARBA" id="ARBA00023125"/>
    </source>
</evidence>
<dbReference type="InterPro" id="IPR005119">
    <property type="entry name" value="LysR_subst-bd"/>
</dbReference>
<organism evidence="6 7">
    <name type="scientific">Bacteriovorax antarcticus</name>
    <dbReference type="NCBI Taxonomy" id="3088717"/>
    <lineage>
        <taxon>Bacteria</taxon>
        <taxon>Pseudomonadati</taxon>
        <taxon>Bdellovibrionota</taxon>
        <taxon>Bacteriovoracia</taxon>
        <taxon>Bacteriovoracales</taxon>
        <taxon>Bacteriovoracaceae</taxon>
        <taxon>Bacteriovorax</taxon>
    </lineage>
</organism>
<dbReference type="SUPFAM" id="SSF53850">
    <property type="entry name" value="Periplasmic binding protein-like II"/>
    <property type="match status" value="1"/>
</dbReference>
<evidence type="ECO:0000256" key="2">
    <source>
        <dbReference type="ARBA" id="ARBA00023015"/>
    </source>
</evidence>
<accession>A0ABU5VW78</accession>
<dbReference type="PROSITE" id="PS50931">
    <property type="entry name" value="HTH_LYSR"/>
    <property type="match status" value="1"/>
</dbReference>
<dbReference type="SUPFAM" id="SSF46785">
    <property type="entry name" value="Winged helix' DNA-binding domain"/>
    <property type="match status" value="1"/>
</dbReference>
<dbReference type="InterPro" id="IPR000847">
    <property type="entry name" value="LysR_HTH_N"/>
</dbReference>